<gene>
    <name evidence="2" type="ORF">BDW42DRAFT_198384</name>
</gene>
<evidence type="ECO:0000313" key="2">
    <source>
        <dbReference type="EMBL" id="PLN86929.1"/>
    </source>
</evidence>
<keyword evidence="3" id="KW-1185">Reference proteome</keyword>
<proteinExistence type="predicted"/>
<keyword evidence="1" id="KW-1133">Transmembrane helix</keyword>
<keyword evidence="1" id="KW-0472">Membrane</keyword>
<reference evidence="3" key="1">
    <citation type="submission" date="2017-12" db="EMBL/GenBank/DDBJ databases">
        <authorList>
            <consortium name="DOE Joint Genome Institute"/>
            <person name="Mondo S.J."/>
            <person name="Kjaerbolling I."/>
            <person name="Vesth T.C."/>
            <person name="Frisvad J.C."/>
            <person name="Nybo J.L."/>
            <person name="Theobald S."/>
            <person name="Kuo A."/>
            <person name="Bowyer P."/>
            <person name="Matsuda Y."/>
            <person name="Lyhne E.K."/>
            <person name="Kogle M.E."/>
            <person name="Clum A."/>
            <person name="Lipzen A."/>
            <person name="Salamov A."/>
            <person name="Ngan C.Y."/>
            <person name="Daum C."/>
            <person name="Chiniquy J."/>
            <person name="Barry K."/>
            <person name="LaButti K."/>
            <person name="Haridas S."/>
            <person name="Simmons B.A."/>
            <person name="Magnuson J.K."/>
            <person name="Mortensen U.H."/>
            <person name="Larsen T.O."/>
            <person name="Grigoriev I.V."/>
            <person name="Baker S.E."/>
            <person name="Andersen M.R."/>
            <person name="Nordberg H.P."/>
            <person name="Cantor M.N."/>
            <person name="Hua S.X."/>
        </authorList>
    </citation>
    <scope>NUCLEOTIDE SEQUENCE [LARGE SCALE GENOMIC DNA]</scope>
    <source>
        <strain evidence="3">IBT 19404</strain>
    </source>
</reference>
<protein>
    <submittedName>
        <fullName evidence="2">Uncharacterized protein</fullName>
    </submittedName>
</protein>
<dbReference type="PANTHER" id="PTHR35895">
    <property type="entry name" value="CHROMOSOME 16, WHOLE GENOME SHOTGUN SEQUENCE"/>
    <property type="match status" value="1"/>
</dbReference>
<name>A0A2J5IAI2_9EURO</name>
<evidence type="ECO:0000256" key="1">
    <source>
        <dbReference type="SAM" id="Phobius"/>
    </source>
</evidence>
<dbReference type="EMBL" id="KZ559496">
    <property type="protein sequence ID" value="PLN86929.1"/>
    <property type="molecule type" value="Genomic_DNA"/>
</dbReference>
<dbReference type="InterPro" id="IPR022185">
    <property type="entry name" value="DUF3712"/>
</dbReference>
<dbReference type="Pfam" id="PF12505">
    <property type="entry name" value="DUF3712"/>
    <property type="match status" value="1"/>
</dbReference>
<keyword evidence="1" id="KW-0812">Transmembrane</keyword>
<dbReference type="Proteomes" id="UP000235023">
    <property type="component" value="Unassembled WGS sequence"/>
</dbReference>
<dbReference type="OrthoDB" id="10039566at2759"/>
<dbReference type="PANTHER" id="PTHR35895:SF2">
    <property type="match status" value="1"/>
</dbReference>
<evidence type="ECO:0000313" key="3">
    <source>
        <dbReference type="Proteomes" id="UP000235023"/>
    </source>
</evidence>
<sequence>MAVGDGYRESIRKKEEALASGTDLEHVETIDSTLSRKQKTQKHFRRFWVCYFIAGIIFSAIFLPIFFTLIIPAIAQRIVDDTDLPVYNAEITDPDPSHVTFSIDTALNMPKGIKARTDPFTLRLFNRGTKPFTPYIGVEMREFNLNGPTRLTVVNHDTEVLDEDEFVAVLSEAVYSKEFIMSARGATTGHLGALKAGLTLDKDVRLKGLDKLSGFSIESARLVYPAEDDGTNLRGSANLPNHSVVGFALGNVTLNLKSEDILLGYADIDNVFLKPGNNSVDLRGRIDIPTVLDNIVPIMAQQSDVLRKGNIRLSASGNKTVYHGKHIPFFERVLNNLTLQAELPIMTVLLDTMKGLGGGKGLADILQNLGDMGNSLSDLTDALQDLHI</sequence>
<feature type="transmembrane region" description="Helical" evidence="1">
    <location>
        <begin position="47"/>
        <end position="75"/>
    </location>
</feature>
<organism evidence="2 3">
    <name type="scientific">Aspergillus taichungensis</name>
    <dbReference type="NCBI Taxonomy" id="482145"/>
    <lineage>
        <taxon>Eukaryota</taxon>
        <taxon>Fungi</taxon>
        <taxon>Dikarya</taxon>
        <taxon>Ascomycota</taxon>
        <taxon>Pezizomycotina</taxon>
        <taxon>Eurotiomycetes</taxon>
        <taxon>Eurotiomycetidae</taxon>
        <taxon>Eurotiales</taxon>
        <taxon>Aspergillaceae</taxon>
        <taxon>Aspergillus</taxon>
        <taxon>Aspergillus subgen. Circumdati</taxon>
    </lineage>
</organism>
<dbReference type="InterPro" id="IPR046368">
    <property type="entry name" value="Tag1"/>
</dbReference>
<accession>A0A2J5IAI2</accession>
<dbReference type="GO" id="GO:0000329">
    <property type="term" value="C:fungal-type vacuole membrane"/>
    <property type="evidence" value="ECO:0007669"/>
    <property type="project" value="InterPro"/>
</dbReference>
<dbReference type="AlphaFoldDB" id="A0A2J5IAI2"/>